<dbReference type="Proteomes" id="UP001589776">
    <property type="component" value="Unassembled WGS sequence"/>
</dbReference>
<name>A0ABV6DMS7_9BACL</name>
<feature type="transmembrane region" description="Helical" evidence="1">
    <location>
        <begin position="12"/>
        <end position="35"/>
    </location>
</feature>
<proteinExistence type="predicted"/>
<evidence type="ECO:0000313" key="3">
    <source>
        <dbReference type="Proteomes" id="UP001589776"/>
    </source>
</evidence>
<comment type="caution">
    <text evidence="2">The sequence shown here is derived from an EMBL/GenBank/DDBJ whole genome shotgun (WGS) entry which is preliminary data.</text>
</comment>
<keyword evidence="1" id="KW-0812">Transmembrane</keyword>
<keyword evidence="1" id="KW-1133">Transmembrane helix</keyword>
<evidence type="ECO:0000256" key="1">
    <source>
        <dbReference type="SAM" id="Phobius"/>
    </source>
</evidence>
<feature type="transmembrane region" description="Helical" evidence="1">
    <location>
        <begin position="111"/>
        <end position="132"/>
    </location>
</feature>
<evidence type="ECO:0008006" key="4">
    <source>
        <dbReference type="Google" id="ProtNLM"/>
    </source>
</evidence>
<dbReference type="RefSeq" id="WP_377471285.1">
    <property type="nucleotide sequence ID" value="NZ_JBHLWN010000067.1"/>
</dbReference>
<accession>A0ABV6DMS7</accession>
<reference evidence="2 3" key="1">
    <citation type="submission" date="2024-09" db="EMBL/GenBank/DDBJ databases">
        <authorList>
            <person name="Sun Q."/>
            <person name="Mori K."/>
        </authorList>
    </citation>
    <scope>NUCLEOTIDE SEQUENCE [LARGE SCALE GENOMIC DNA]</scope>
    <source>
        <strain evidence="2 3">CCM 7759</strain>
    </source>
</reference>
<dbReference type="EMBL" id="JBHLWN010000067">
    <property type="protein sequence ID" value="MFC0213955.1"/>
    <property type="molecule type" value="Genomic_DNA"/>
</dbReference>
<feature type="transmembrane region" description="Helical" evidence="1">
    <location>
        <begin position="85"/>
        <end position="105"/>
    </location>
</feature>
<keyword evidence="3" id="KW-1185">Reference proteome</keyword>
<feature type="transmembrane region" description="Helical" evidence="1">
    <location>
        <begin position="55"/>
        <end position="73"/>
    </location>
</feature>
<protein>
    <recommendedName>
        <fullName evidence="4">DUF4383 domain-containing protein</fullName>
    </recommendedName>
</protein>
<sequence>MLGKLDYKTLAIGALIYFIGIYLAGFLILLLLLAVESIFPDLSFANMFNHALETILDFAIAWVVVFGAGYFAAQRTLHREINHSLVLGMIIFTLSLIGTIVDVFNPKGDPFLVNISFDLSLLVLTYLGGILAQRKEERLGES</sequence>
<organism evidence="2 3">
    <name type="scientific">Paenibacillus chartarius</name>
    <dbReference type="NCBI Taxonomy" id="747481"/>
    <lineage>
        <taxon>Bacteria</taxon>
        <taxon>Bacillati</taxon>
        <taxon>Bacillota</taxon>
        <taxon>Bacilli</taxon>
        <taxon>Bacillales</taxon>
        <taxon>Paenibacillaceae</taxon>
        <taxon>Paenibacillus</taxon>
    </lineage>
</organism>
<keyword evidence="1" id="KW-0472">Membrane</keyword>
<gene>
    <name evidence="2" type="ORF">ACFFK0_16110</name>
</gene>
<evidence type="ECO:0000313" key="2">
    <source>
        <dbReference type="EMBL" id="MFC0213955.1"/>
    </source>
</evidence>